<evidence type="ECO:0000313" key="1">
    <source>
        <dbReference type="EMBL" id="KAI1714418.1"/>
    </source>
</evidence>
<gene>
    <name evidence="1" type="ORF">DdX_08513</name>
</gene>
<keyword evidence="2" id="KW-1185">Reference proteome</keyword>
<evidence type="ECO:0000313" key="2">
    <source>
        <dbReference type="Proteomes" id="UP001201812"/>
    </source>
</evidence>
<organism evidence="1 2">
    <name type="scientific">Ditylenchus destructor</name>
    <dbReference type="NCBI Taxonomy" id="166010"/>
    <lineage>
        <taxon>Eukaryota</taxon>
        <taxon>Metazoa</taxon>
        <taxon>Ecdysozoa</taxon>
        <taxon>Nematoda</taxon>
        <taxon>Chromadorea</taxon>
        <taxon>Rhabditida</taxon>
        <taxon>Tylenchina</taxon>
        <taxon>Tylenchomorpha</taxon>
        <taxon>Sphaerularioidea</taxon>
        <taxon>Anguinidae</taxon>
        <taxon>Anguininae</taxon>
        <taxon>Ditylenchus</taxon>
    </lineage>
</organism>
<name>A0AAD4N7H7_9BILA</name>
<dbReference type="AlphaFoldDB" id="A0AAD4N7H7"/>
<sequence>MNTKAVKLYSPPLFSFHNTTFFIAHYRFSTTVSLQELICEIHSISNQTQVGDKRKPERAQPKERQRVVVATAAEFSLFAASQPPFYILLQGSSGKCCSPNQFSCVVDFTTATAMVAMPVYSIVSVCGVIPQEIWNIFPLLALLFGHKALQTYLLIEIYVNIRGFWPQFWISFTYRQADYTLISREAFRNRETKDGL</sequence>
<dbReference type="EMBL" id="JAKKPZ010000013">
    <property type="protein sequence ID" value="KAI1714418.1"/>
    <property type="molecule type" value="Genomic_DNA"/>
</dbReference>
<comment type="caution">
    <text evidence="1">The sequence shown here is derived from an EMBL/GenBank/DDBJ whole genome shotgun (WGS) entry which is preliminary data.</text>
</comment>
<proteinExistence type="predicted"/>
<reference evidence="1" key="1">
    <citation type="submission" date="2022-01" db="EMBL/GenBank/DDBJ databases">
        <title>Genome Sequence Resource for Two Populations of Ditylenchus destructor, the Migratory Endoparasitic Phytonematode.</title>
        <authorList>
            <person name="Zhang H."/>
            <person name="Lin R."/>
            <person name="Xie B."/>
        </authorList>
    </citation>
    <scope>NUCLEOTIDE SEQUENCE</scope>
    <source>
        <strain evidence="1">BazhouSP</strain>
    </source>
</reference>
<dbReference type="Proteomes" id="UP001201812">
    <property type="component" value="Unassembled WGS sequence"/>
</dbReference>
<protein>
    <submittedName>
        <fullName evidence="1">Uncharacterized protein</fullName>
    </submittedName>
</protein>
<accession>A0AAD4N7H7</accession>